<dbReference type="EnsemblMetazoa" id="XM_021061257.2">
    <property type="protein sequence ID" value="XP_020916916.1"/>
    <property type="gene ID" value="LOC110254285"/>
</dbReference>
<dbReference type="KEGG" id="epa:110254285"/>
<keyword evidence="1" id="KW-0800">Toxin</keyword>
<dbReference type="PROSITE" id="PS51670">
    <property type="entry name" value="SHKT"/>
    <property type="match status" value="2"/>
</dbReference>
<dbReference type="PANTHER" id="PTHR31475">
    <property type="entry name" value="UPF0462 PROTEIN"/>
    <property type="match status" value="1"/>
</dbReference>
<dbReference type="Pfam" id="PF01549">
    <property type="entry name" value="ShK"/>
    <property type="match status" value="2"/>
</dbReference>
<comment type="caution">
    <text evidence="3">Lacks conserved residue(s) required for the propagation of feature annotation.</text>
</comment>
<evidence type="ECO:0000256" key="1">
    <source>
        <dbReference type="ARBA" id="ARBA00022656"/>
    </source>
</evidence>
<dbReference type="Proteomes" id="UP000887567">
    <property type="component" value="Unplaced"/>
</dbReference>
<organism evidence="5 6">
    <name type="scientific">Exaiptasia diaphana</name>
    <name type="common">Tropical sea anemone</name>
    <name type="synonym">Aiptasia pulchella</name>
    <dbReference type="NCBI Taxonomy" id="2652724"/>
    <lineage>
        <taxon>Eukaryota</taxon>
        <taxon>Metazoa</taxon>
        <taxon>Cnidaria</taxon>
        <taxon>Anthozoa</taxon>
        <taxon>Hexacorallia</taxon>
        <taxon>Actiniaria</taxon>
        <taxon>Aiptasiidae</taxon>
        <taxon>Exaiptasia</taxon>
    </lineage>
</organism>
<protein>
    <recommendedName>
        <fullName evidence="4">ShKT domain-containing protein</fullName>
    </recommendedName>
</protein>
<comment type="similarity">
    <text evidence="2">Belongs to the UPF0462 family.</text>
</comment>
<evidence type="ECO:0000313" key="5">
    <source>
        <dbReference type="EnsemblMetazoa" id="XP_020916916.1"/>
    </source>
</evidence>
<dbReference type="AlphaFoldDB" id="A0A913Y9M6"/>
<dbReference type="PANTHER" id="PTHR31475:SF5">
    <property type="entry name" value="UPF0462 PROTEIN C4ORF33 HOMOLOG"/>
    <property type="match status" value="1"/>
</dbReference>
<dbReference type="GeneID" id="110254285"/>
<dbReference type="OMA" id="EALIPWS"/>
<dbReference type="RefSeq" id="XP_020916916.1">
    <property type="nucleotide sequence ID" value="XM_021061257.2"/>
</dbReference>
<evidence type="ECO:0000256" key="2">
    <source>
        <dbReference type="ARBA" id="ARBA00038085"/>
    </source>
</evidence>
<evidence type="ECO:0000256" key="3">
    <source>
        <dbReference type="PROSITE-ProRule" id="PRU01005"/>
    </source>
</evidence>
<sequence length="268" mass="31301">MKEYCRKTCNFCSPTVAIPKCRDKRKRKCKRYAKFQGYCTVYKDYMSEMCPRSCRFCGVAVVNKKIAYKVYNEKYEFAIKTMWDGSPINHDPIKIKLSAEDNLNVRLEVSGPFFDQPGKPPCLAGQPCWRLWEYEVAEVFFLGDKQKYLELEVSPHGPHLLLLLDGVRKPFKTKLPMRYSATIDNIKKTWNGTAIVPIDYFPPNMRKINAYAIHGPDNSKVYQALYPAKGTLHPDFHQLKFFQDFDFKSMFPQAWTAQPMSPFWVDRN</sequence>
<feature type="domain" description="ShKT" evidence="4">
    <location>
        <begin position="1"/>
        <end position="12"/>
    </location>
</feature>
<proteinExistence type="inferred from homology"/>
<feature type="domain" description="ShKT" evidence="4">
    <location>
        <begin position="21"/>
        <end position="57"/>
    </location>
</feature>
<dbReference type="Gene3D" id="1.10.10.1940">
    <property type="match status" value="1"/>
</dbReference>
<evidence type="ECO:0000313" key="6">
    <source>
        <dbReference type="Proteomes" id="UP000887567"/>
    </source>
</evidence>
<dbReference type="GO" id="GO:0090729">
    <property type="term" value="F:toxin activity"/>
    <property type="evidence" value="ECO:0007669"/>
    <property type="project" value="UniProtKB-KW"/>
</dbReference>
<accession>A0A913Y9M6</accession>
<dbReference type="Gene3D" id="2.60.40.1190">
    <property type="match status" value="1"/>
</dbReference>
<dbReference type="OrthoDB" id="10056816at2759"/>
<dbReference type="InterPro" id="IPR003582">
    <property type="entry name" value="ShKT_dom"/>
</dbReference>
<name>A0A913Y9M6_EXADI</name>
<keyword evidence="6" id="KW-1185">Reference proteome</keyword>
<evidence type="ECO:0000259" key="4">
    <source>
        <dbReference type="PROSITE" id="PS51670"/>
    </source>
</evidence>
<reference evidence="5" key="1">
    <citation type="submission" date="2022-11" db="UniProtKB">
        <authorList>
            <consortium name="EnsemblMetazoa"/>
        </authorList>
    </citation>
    <scope>IDENTIFICATION</scope>
</reference>